<feature type="region of interest" description="Disordered" evidence="1">
    <location>
        <begin position="108"/>
        <end position="145"/>
    </location>
</feature>
<dbReference type="RefSeq" id="XP_002740498.1">
    <property type="nucleotide sequence ID" value="XM_002740452.2"/>
</dbReference>
<accession>A0ABM0GYY5</accession>
<evidence type="ECO:0000313" key="4">
    <source>
        <dbReference type="RefSeq" id="XP_006823780.1"/>
    </source>
</evidence>
<reference evidence="3 4" key="1">
    <citation type="submission" date="2025-05" db="UniProtKB">
        <authorList>
            <consortium name="RefSeq"/>
        </authorList>
    </citation>
    <scope>IDENTIFICATION</scope>
    <source>
        <tissue evidence="3 4">Testes</tissue>
    </source>
</reference>
<evidence type="ECO:0000256" key="1">
    <source>
        <dbReference type="SAM" id="MobiDB-lite"/>
    </source>
</evidence>
<keyword evidence="2" id="KW-1185">Reference proteome</keyword>
<organism evidence="2 3">
    <name type="scientific">Saccoglossus kowalevskii</name>
    <name type="common">Acorn worm</name>
    <dbReference type="NCBI Taxonomy" id="10224"/>
    <lineage>
        <taxon>Eukaryota</taxon>
        <taxon>Metazoa</taxon>
        <taxon>Hemichordata</taxon>
        <taxon>Enteropneusta</taxon>
        <taxon>Harrimaniidae</taxon>
        <taxon>Saccoglossus</taxon>
    </lineage>
</organism>
<proteinExistence type="predicted"/>
<feature type="compositionally biased region" description="Basic and acidic residues" evidence="1">
    <location>
        <begin position="128"/>
        <end position="142"/>
    </location>
</feature>
<name>A0ABM0GYY5_SACKO</name>
<feature type="region of interest" description="Disordered" evidence="1">
    <location>
        <begin position="1"/>
        <end position="25"/>
    </location>
</feature>
<dbReference type="RefSeq" id="XP_006823780.1">
    <property type="nucleotide sequence ID" value="XM_006823717.1"/>
</dbReference>
<feature type="region of interest" description="Disordered" evidence="1">
    <location>
        <begin position="403"/>
        <end position="439"/>
    </location>
</feature>
<gene>
    <name evidence="3 4" type="primary">LOC100376339</name>
</gene>
<evidence type="ECO:0000313" key="2">
    <source>
        <dbReference type="Proteomes" id="UP000694865"/>
    </source>
</evidence>
<protein>
    <submittedName>
        <fullName evidence="3">Uncharacterized protein LOC100376339 isoform X1</fullName>
    </submittedName>
    <submittedName>
        <fullName evidence="4">Uncharacterized protein LOC100376339 isoform X2</fullName>
    </submittedName>
</protein>
<evidence type="ECO:0000313" key="3">
    <source>
        <dbReference type="RefSeq" id="XP_002740498.1"/>
    </source>
</evidence>
<dbReference type="Proteomes" id="UP000694865">
    <property type="component" value="Unplaced"/>
</dbReference>
<dbReference type="GeneID" id="100376339"/>
<sequence length="439" mass="49470">MASEGIEMANLPNPSNTADSPGRKLPKWFVDQTNTNHQQAAYLAKIYRMKNQLIQEERSKMKTAVDRVSHRGTANKYKAPPPLIWKPGTGPTVAMTARERQLEKIRSMRQRPPHPMLHPILGQTVFDSPRRASSEPKLKTDMESTSLTFPRKNSFLDAFLNNSMEGNGSSFSQLRSSEGNHPGVSSLMKNIIPTASIPNIGRRAVNTRERIGGFTVKKAEHPRDKEHDSKPRGKLYKVTERHGQRRYLKADSDEIDLSPETYRFDLPYEDNVSRWYRKGDRTLLVPNSTPVSFAELRGREIDDAVIKQVKWSNDLVVLRRPRQSGYFGHSHSNEDELIGKQREGIKLPQIANNNNSVFQQESYRDADNVDAECPVCVVERTSDGSGSPNNKKHMIHIDMPTLEMSAANSPVQPPNKHSPLPPPPVQTSSTGKTLRPKSD</sequence>